<dbReference type="Gene3D" id="2.130.10.10">
    <property type="entry name" value="YVTN repeat-like/Quinoprotein amine dehydrogenase"/>
    <property type="match status" value="2"/>
</dbReference>
<evidence type="ECO:0000256" key="1">
    <source>
        <dbReference type="ARBA" id="ARBA00022574"/>
    </source>
</evidence>
<keyword evidence="6" id="KW-1185">Reference proteome</keyword>
<keyword evidence="2" id="KW-0677">Repeat</keyword>
<feature type="repeat" description="WD" evidence="4">
    <location>
        <begin position="228"/>
        <end position="269"/>
    </location>
</feature>
<sequence length="367" mass="40115">MPKQLKLSNSILVDCGGCDRRNSSVSVSWNTTGRVLASSSHNTAKLWPTEFIPTSSSTYPSVIRETTTLQHNAPVDRVRFHPKNPSILCTNVEDKTVQLWDLRENHGNNNNHTRSSTSSTAFAKIPLKSSKGNCAASVEWENVNSDNHLVVTEKDNTVRVLDVRKLRGASTSATEVKVFQFENVLAETHFSPSGTHLVSAARRITDGMGLIHVYDWKTGKDKPCEHTFVGHSGPIYTLSFSPDGKRLATGGNDALVGLWDVKSMVCEKTISRRTKFIRSVAFSFDSSMLACCSEEAGIDLADPVSGEEIGILSLEKRNDRSRGAAVGFGCDEIEFCPKAPHVIACARGEVNPNTPQVSIARVNLENI</sequence>
<organism evidence="5 6">
    <name type="scientific">Chaetoceros tenuissimus</name>
    <dbReference type="NCBI Taxonomy" id="426638"/>
    <lineage>
        <taxon>Eukaryota</taxon>
        <taxon>Sar</taxon>
        <taxon>Stramenopiles</taxon>
        <taxon>Ochrophyta</taxon>
        <taxon>Bacillariophyta</taxon>
        <taxon>Coscinodiscophyceae</taxon>
        <taxon>Chaetocerotophycidae</taxon>
        <taxon>Chaetocerotales</taxon>
        <taxon>Chaetocerotaceae</taxon>
        <taxon>Chaetoceros</taxon>
    </lineage>
</organism>
<dbReference type="GO" id="GO:0000445">
    <property type="term" value="C:THO complex part of transcription export complex"/>
    <property type="evidence" value="ECO:0007669"/>
    <property type="project" value="TreeGrafter"/>
</dbReference>
<dbReference type="GO" id="GO:0006406">
    <property type="term" value="P:mRNA export from nucleus"/>
    <property type="evidence" value="ECO:0007669"/>
    <property type="project" value="InterPro"/>
</dbReference>
<protein>
    <submittedName>
        <fullName evidence="5">Uncharacterized protein</fullName>
    </submittedName>
</protein>
<evidence type="ECO:0000313" key="5">
    <source>
        <dbReference type="EMBL" id="GFH49068.1"/>
    </source>
</evidence>
<dbReference type="PANTHER" id="PTHR22839">
    <property type="entry name" value="THO COMPLEX SUBUNIT 3 THO3"/>
    <property type="match status" value="1"/>
</dbReference>
<name>A0AAD3H3V4_9STRA</name>
<keyword evidence="1 4" id="KW-0853">WD repeat</keyword>
<evidence type="ECO:0000256" key="4">
    <source>
        <dbReference type="PROSITE-ProRule" id="PRU00221"/>
    </source>
</evidence>
<reference evidence="5 6" key="1">
    <citation type="journal article" date="2021" name="Sci. Rep.">
        <title>The genome of the diatom Chaetoceros tenuissimus carries an ancient integrated fragment of an extant virus.</title>
        <authorList>
            <person name="Hongo Y."/>
            <person name="Kimura K."/>
            <person name="Takaki Y."/>
            <person name="Yoshida Y."/>
            <person name="Baba S."/>
            <person name="Kobayashi G."/>
            <person name="Nagasaki K."/>
            <person name="Hano T."/>
            <person name="Tomaru Y."/>
        </authorList>
    </citation>
    <scope>NUCLEOTIDE SEQUENCE [LARGE SCALE GENOMIC DNA]</scope>
    <source>
        <strain evidence="5 6">NIES-3715</strain>
    </source>
</reference>
<dbReference type="SUPFAM" id="SSF82171">
    <property type="entry name" value="DPP6 N-terminal domain-like"/>
    <property type="match status" value="1"/>
</dbReference>
<dbReference type="PROSITE" id="PS00678">
    <property type="entry name" value="WD_REPEATS_1"/>
    <property type="match status" value="1"/>
</dbReference>
<dbReference type="InterPro" id="IPR001680">
    <property type="entry name" value="WD40_rpt"/>
</dbReference>
<evidence type="ECO:0000313" key="6">
    <source>
        <dbReference type="Proteomes" id="UP001054902"/>
    </source>
</evidence>
<dbReference type="PROSITE" id="PS50294">
    <property type="entry name" value="WD_REPEATS_REGION"/>
    <property type="match status" value="2"/>
</dbReference>
<dbReference type="InterPro" id="IPR040132">
    <property type="entry name" value="Tex1/THOC3"/>
</dbReference>
<dbReference type="SMART" id="SM00320">
    <property type="entry name" value="WD40"/>
    <property type="match status" value="5"/>
</dbReference>
<dbReference type="InterPro" id="IPR015943">
    <property type="entry name" value="WD40/YVTN_repeat-like_dom_sf"/>
</dbReference>
<dbReference type="AlphaFoldDB" id="A0AAD3H3V4"/>
<dbReference type="InterPro" id="IPR019775">
    <property type="entry name" value="WD40_repeat_CS"/>
</dbReference>
<evidence type="ECO:0000256" key="2">
    <source>
        <dbReference type="ARBA" id="ARBA00022737"/>
    </source>
</evidence>
<evidence type="ECO:0000256" key="3">
    <source>
        <dbReference type="ARBA" id="ARBA00046343"/>
    </source>
</evidence>
<dbReference type="Proteomes" id="UP001054902">
    <property type="component" value="Unassembled WGS sequence"/>
</dbReference>
<comment type="caution">
    <text evidence="5">The sequence shown here is derived from an EMBL/GenBank/DDBJ whole genome shotgun (WGS) entry which is preliminary data.</text>
</comment>
<accession>A0AAD3H3V4</accession>
<dbReference type="EMBL" id="BLLK01000032">
    <property type="protein sequence ID" value="GFH49068.1"/>
    <property type="molecule type" value="Genomic_DNA"/>
</dbReference>
<feature type="repeat" description="WD" evidence="4">
    <location>
        <begin position="68"/>
        <end position="110"/>
    </location>
</feature>
<gene>
    <name evidence="5" type="ORF">CTEN210_05544</name>
</gene>
<comment type="similarity">
    <text evidence="3">Belongs to the THOC3 family.</text>
</comment>
<proteinExistence type="inferred from homology"/>
<dbReference type="PANTHER" id="PTHR22839:SF0">
    <property type="entry name" value="THO COMPLEX SUBUNIT 3"/>
    <property type="match status" value="1"/>
</dbReference>
<dbReference type="Pfam" id="PF00400">
    <property type="entry name" value="WD40"/>
    <property type="match status" value="4"/>
</dbReference>
<dbReference type="PROSITE" id="PS50082">
    <property type="entry name" value="WD_REPEATS_2"/>
    <property type="match status" value="2"/>
</dbReference>